<accession>A0A7T1KMV1</accession>
<dbReference type="EMBL" id="MT732687">
    <property type="protein sequence ID" value="QPO14163.1"/>
    <property type="molecule type" value="Viral_cRNA"/>
</dbReference>
<proteinExistence type="predicted"/>
<protein>
    <submittedName>
        <fullName evidence="1">M protein</fullName>
    </submittedName>
</protein>
<organism evidence="1">
    <name type="scientific">Eptesicus fuscus rhabdovirus</name>
    <dbReference type="NCBI Taxonomy" id="2793798"/>
    <lineage>
        <taxon>Viruses</taxon>
        <taxon>Riboviria</taxon>
        <taxon>Orthornavirae</taxon>
        <taxon>Negarnaviricota</taxon>
        <taxon>Haploviricotina</taxon>
        <taxon>Monjiviricetes</taxon>
        <taxon>Mononegavirales</taxon>
        <taxon>Rhabdoviridae</taxon>
        <taxon>Rhabdoviridae incertae sedis</taxon>
        <taxon>Betaplatrhavirus</taxon>
        <taxon>Betaplatrhavirus fuscus</taxon>
    </lineage>
</organism>
<evidence type="ECO:0000313" key="1">
    <source>
        <dbReference type="EMBL" id="QPO14163.1"/>
    </source>
</evidence>
<gene>
    <name evidence="1" type="primary">M</name>
</gene>
<reference evidence="1" key="1">
    <citation type="journal article" date="2021" name="Viruses">
        <title>Novel and diverse non-rabies rhabdoviruses identified in bats with human exposure, South Dakota, USA.</title>
        <authorList>
            <person name="Hause B."/>
        </authorList>
    </citation>
    <scope>NUCLEOTIDE SEQUENCE</scope>
    <source>
        <strain evidence="1">20-12206</strain>
    </source>
</reference>
<sequence>MSLFHVVKKGLKARKNTSTSKSPSAPAPETVSDEDEFEKLDDLLRIDRPVLPTYKEVLQADSYSAYNVQLSVHTTLTVSKSPLTKRDKVKLLYGLAMQYSGDKIILGGILYVLYNSLLPMDLKDKYAVIDERCVLSGYYSDQTPVNLVREGNHQMIIDIPGIMAKVVLSYKSSYSIFPGEEYPECMPPLLRDIFKRIGSIQVIQAPNGRFIIK</sequence>
<name>A0A7T1KMV1_9RHAB</name>